<organism evidence="2 3">
    <name type="scientific">Streptomyces griseus</name>
    <dbReference type="NCBI Taxonomy" id="1911"/>
    <lineage>
        <taxon>Bacteria</taxon>
        <taxon>Bacillati</taxon>
        <taxon>Actinomycetota</taxon>
        <taxon>Actinomycetes</taxon>
        <taxon>Kitasatosporales</taxon>
        <taxon>Streptomycetaceae</taxon>
        <taxon>Streptomyces</taxon>
    </lineage>
</organism>
<proteinExistence type="predicted"/>
<name>A0A380P033_STRGR</name>
<gene>
    <name evidence="2" type="ORF">NCTC7807_03447</name>
</gene>
<feature type="compositionally biased region" description="Basic and acidic residues" evidence="1">
    <location>
        <begin position="158"/>
        <end position="167"/>
    </location>
</feature>
<dbReference type="EMBL" id="UHID01000006">
    <property type="protein sequence ID" value="SUP57938.1"/>
    <property type="molecule type" value="Genomic_DNA"/>
</dbReference>
<feature type="region of interest" description="Disordered" evidence="1">
    <location>
        <begin position="134"/>
        <end position="263"/>
    </location>
</feature>
<protein>
    <submittedName>
        <fullName evidence="2">Uncharacterized protein</fullName>
    </submittedName>
</protein>
<feature type="compositionally biased region" description="Basic residues" evidence="1">
    <location>
        <begin position="190"/>
        <end position="206"/>
    </location>
</feature>
<evidence type="ECO:0000256" key="1">
    <source>
        <dbReference type="SAM" id="MobiDB-lite"/>
    </source>
</evidence>
<evidence type="ECO:0000313" key="2">
    <source>
        <dbReference type="EMBL" id="SUP57938.1"/>
    </source>
</evidence>
<reference evidence="2 3" key="1">
    <citation type="submission" date="2018-06" db="EMBL/GenBank/DDBJ databases">
        <authorList>
            <consortium name="Pathogen Informatics"/>
            <person name="Doyle S."/>
        </authorList>
    </citation>
    <scope>NUCLEOTIDE SEQUENCE [LARGE SCALE GENOMIC DNA]</scope>
    <source>
        <strain evidence="2 3">NCTC7807</strain>
    </source>
</reference>
<evidence type="ECO:0000313" key="3">
    <source>
        <dbReference type="Proteomes" id="UP000254150"/>
    </source>
</evidence>
<feature type="region of interest" description="Disordered" evidence="1">
    <location>
        <begin position="26"/>
        <end position="99"/>
    </location>
</feature>
<dbReference type="AlphaFoldDB" id="A0A380P033"/>
<sequence>MVAEDRARRGALIALLPSGRRLFGQGARPASAVRPGGLGRLLGPGVDVPGEAERGRPAGKGTRRAQPESVLSEVSDRRPGGHCRAVTTPAGTPSWARRPWRPRLPSGAYSVATGIAPPHCAPTATPWRCAAGGAGPGATATATVSSVGEQADAGGQARHGESGDQHGRAALLCRRPADGEGGEGGEGGERRRRRRAAKVARARGGGRRPGSTGRVGQGGGDPEEGVAVPLQRRGERRGGAGRAGGSWRRTGEGAEVPGRRKGG</sequence>
<accession>A0A380P033</accession>
<dbReference type="Proteomes" id="UP000254150">
    <property type="component" value="Unassembled WGS sequence"/>
</dbReference>